<dbReference type="Proteomes" id="UP000472710">
    <property type="component" value="Unassembled WGS sequence"/>
</dbReference>
<accession>A0ABQ1CY66</accession>
<organism evidence="1 2">
    <name type="scientific">Streptomyces diastaticus subsp. diastaticus</name>
    <dbReference type="NCBI Taxonomy" id="68040"/>
    <lineage>
        <taxon>Bacteria</taxon>
        <taxon>Bacillati</taxon>
        <taxon>Actinomycetota</taxon>
        <taxon>Actinomycetes</taxon>
        <taxon>Kitasatosporales</taxon>
        <taxon>Streptomycetaceae</taxon>
        <taxon>Streptomyces</taxon>
        <taxon>Streptomyces diastaticus group</taxon>
    </lineage>
</organism>
<comment type="caution">
    <text evidence="1">The sequence shown here is derived from an EMBL/GenBank/DDBJ whole genome shotgun (WGS) entry which is preliminary data.</text>
</comment>
<evidence type="ECO:0000313" key="2">
    <source>
        <dbReference type="Proteomes" id="UP000472710"/>
    </source>
</evidence>
<sequence>MPGRVRIGVRSGPMVPKPCGLPGCMARVRKSTWAPWKARLFLLAVLSLARLGPRLLGLGFPRRRR</sequence>
<dbReference type="EMBL" id="BLLN01000005">
    <property type="protein sequence ID" value="GFH75166.1"/>
    <property type="molecule type" value="Genomic_DNA"/>
</dbReference>
<keyword evidence="2" id="KW-1185">Reference proteome</keyword>
<reference evidence="1 2" key="1">
    <citation type="submission" date="2020-02" db="EMBL/GenBank/DDBJ databases">
        <title>Whole genome shotgun sequence of Streptomyces diastaticus subsp. diastaticus NBRC 13412.</title>
        <authorList>
            <person name="Ichikawa N."/>
            <person name="Komaki H."/>
            <person name="Tamura T."/>
        </authorList>
    </citation>
    <scope>NUCLEOTIDE SEQUENCE [LARGE SCALE GENOMIC DNA]</scope>
    <source>
        <strain evidence="1 2">NBRC 13412</strain>
    </source>
</reference>
<evidence type="ECO:0000313" key="1">
    <source>
        <dbReference type="EMBL" id="GFH75166.1"/>
    </source>
</evidence>
<protein>
    <submittedName>
        <fullName evidence="1">Uncharacterized protein</fullName>
    </submittedName>
</protein>
<name>A0ABQ1CY66_STRDI</name>
<proteinExistence type="predicted"/>
<gene>
    <name evidence="1" type="ORF">Sdia_59340</name>
</gene>